<dbReference type="RefSeq" id="WP_243067191.1">
    <property type="nucleotide sequence ID" value="NZ_JAIVFK010000028.1"/>
</dbReference>
<gene>
    <name evidence="3" type="ORF">K2U94_10685</name>
</gene>
<dbReference type="Gene3D" id="2.40.128.110">
    <property type="entry name" value="Lipid/polyisoprenoid-binding, YceI-like"/>
    <property type="match status" value="1"/>
</dbReference>
<name>A0ABS9Z6D6_9HYPH</name>
<dbReference type="InterPro" id="IPR007372">
    <property type="entry name" value="Lipid/polyisoprenoid-bd_YceI"/>
</dbReference>
<dbReference type="PANTHER" id="PTHR34406:SF1">
    <property type="entry name" value="PROTEIN YCEI"/>
    <property type="match status" value="1"/>
</dbReference>
<keyword evidence="4" id="KW-1185">Reference proteome</keyword>
<protein>
    <submittedName>
        <fullName evidence="3">YceI family protein</fullName>
    </submittedName>
</protein>
<evidence type="ECO:0000313" key="3">
    <source>
        <dbReference type="EMBL" id="MCI4683229.1"/>
    </source>
</evidence>
<dbReference type="EMBL" id="JAIVFP010000001">
    <property type="protein sequence ID" value="MCI4683229.1"/>
    <property type="molecule type" value="Genomic_DNA"/>
</dbReference>
<feature type="signal peptide" evidence="1">
    <location>
        <begin position="1"/>
        <end position="17"/>
    </location>
</feature>
<evidence type="ECO:0000259" key="2">
    <source>
        <dbReference type="SMART" id="SM00867"/>
    </source>
</evidence>
<dbReference type="PANTHER" id="PTHR34406">
    <property type="entry name" value="PROTEIN YCEI"/>
    <property type="match status" value="1"/>
</dbReference>
<dbReference type="InterPro" id="IPR036761">
    <property type="entry name" value="TTHA0802/YceI-like_sf"/>
</dbReference>
<proteinExistence type="predicted"/>
<feature type="domain" description="Lipid/polyisoprenoid-binding YceI-like" evidence="2">
    <location>
        <begin position="37"/>
        <end position="201"/>
    </location>
</feature>
<organism evidence="3 4">
    <name type="scientific">Candidatus Rhodoblastus alkanivorans</name>
    <dbReference type="NCBI Taxonomy" id="2954117"/>
    <lineage>
        <taxon>Bacteria</taxon>
        <taxon>Pseudomonadati</taxon>
        <taxon>Pseudomonadota</taxon>
        <taxon>Alphaproteobacteria</taxon>
        <taxon>Hyphomicrobiales</taxon>
        <taxon>Rhodoblastaceae</taxon>
        <taxon>Rhodoblastus</taxon>
    </lineage>
</organism>
<dbReference type="SMART" id="SM00867">
    <property type="entry name" value="YceI"/>
    <property type="match status" value="1"/>
</dbReference>
<evidence type="ECO:0000313" key="4">
    <source>
        <dbReference type="Proteomes" id="UP001139104"/>
    </source>
</evidence>
<sequence length="204" mass="21354">MKSIIAAGLGAVLFAGAGVAAFAQSRVTEGKNVKAGVYSAEPYHTQALFTVSHFGLSNFSGVITGASGSLKLDPAHPANSKLEVSLDTGTILTPVQKLTDELRGENWLDSGKYPKARFVSTKVIPTGANQATIEGNLTFHGVTKPFTLKAHLVGVGVNPIDKAYTVGFEAEGALKRTEFGVSAYAPMIGDTVHLTIHGAFELKP</sequence>
<dbReference type="SUPFAM" id="SSF101874">
    <property type="entry name" value="YceI-like"/>
    <property type="match status" value="1"/>
</dbReference>
<feature type="chain" id="PRO_5046466727" evidence="1">
    <location>
        <begin position="18"/>
        <end position="204"/>
    </location>
</feature>
<evidence type="ECO:0000256" key="1">
    <source>
        <dbReference type="SAM" id="SignalP"/>
    </source>
</evidence>
<dbReference type="Proteomes" id="UP001139104">
    <property type="component" value="Unassembled WGS sequence"/>
</dbReference>
<reference evidence="3" key="1">
    <citation type="journal article" date="2022" name="ISME J.">
        <title>Identification of active gaseous-alkane degraders at natural gas seeps.</title>
        <authorList>
            <person name="Farhan Ul Haque M."/>
            <person name="Hernandez M."/>
            <person name="Crombie A.T."/>
            <person name="Murrell J.C."/>
        </authorList>
    </citation>
    <scope>NUCLEOTIDE SEQUENCE</scope>
    <source>
        <strain evidence="3">PC2</strain>
    </source>
</reference>
<accession>A0ABS9Z6D6</accession>
<comment type="caution">
    <text evidence="3">The sequence shown here is derived from an EMBL/GenBank/DDBJ whole genome shotgun (WGS) entry which is preliminary data.</text>
</comment>
<dbReference type="Pfam" id="PF04264">
    <property type="entry name" value="YceI"/>
    <property type="match status" value="1"/>
</dbReference>
<keyword evidence="1" id="KW-0732">Signal</keyword>